<comment type="caution">
    <text evidence="3">The sequence shown here is derived from an EMBL/GenBank/DDBJ whole genome shotgun (WGS) entry which is preliminary data.</text>
</comment>
<feature type="transmembrane region" description="Helical" evidence="2">
    <location>
        <begin position="121"/>
        <end position="141"/>
    </location>
</feature>
<reference evidence="3 4" key="1">
    <citation type="journal article" date="2019" name="Sci. Rep.">
        <title>Orb-weaving spider Araneus ventricosus genome elucidates the spidroin gene catalogue.</title>
        <authorList>
            <person name="Kono N."/>
            <person name="Nakamura H."/>
            <person name="Ohtoshi R."/>
            <person name="Moran D.A.P."/>
            <person name="Shinohara A."/>
            <person name="Yoshida Y."/>
            <person name="Fujiwara M."/>
            <person name="Mori M."/>
            <person name="Tomita M."/>
            <person name="Arakawa K."/>
        </authorList>
    </citation>
    <scope>NUCLEOTIDE SEQUENCE [LARGE SCALE GENOMIC DNA]</scope>
</reference>
<dbReference type="GO" id="GO:0008021">
    <property type="term" value="C:synaptic vesicle"/>
    <property type="evidence" value="ECO:0007669"/>
    <property type="project" value="TreeGrafter"/>
</dbReference>
<evidence type="ECO:0000256" key="1">
    <source>
        <dbReference type="ARBA" id="ARBA00023065"/>
    </source>
</evidence>
<keyword evidence="2" id="KW-0472">Membrane</keyword>
<proteinExistence type="predicted"/>
<keyword evidence="1" id="KW-0406">Ion transport</keyword>
<evidence type="ECO:0000313" key="4">
    <source>
        <dbReference type="Proteomes" id="UP000499080"/>
    </source>
</evidence>
<dbReference type="Proteomes" id="UP000499080">
    <property type="component" value="Unassembled WGS sequence"/>
</dbReference>
<gene>
    <name evidence="3" type="primary">Clcn4_0</name>
    <name evidence="3" type="ORF">AVEN_249535_1</name>
</gene>
<protein>
    <submittedName>
        <fullName evidence="3">H(+)/Cl(-) exchange transporter 4</fullName>
    </submittedName>
</protein>
<keyword evidence="2" id="KW-0812">Transmembrane</keyword>
<accession>A0A4Y2AG40</accession>
<organism evidence="3 4">
    <name type="scientific">Araneus ventricosus</name>
    <name type="common">Orbweaver spider</name>
    <name type="synonym">Epeira ventricosa</name>
    <dbReference type="NCBI Taxonomy" id="182803"/>
    <lineage>
        <taxon>Eukaryota</taxon>
        <taxon>Metazoa</taxon>
        <taxon>Ecdysozoa</taxon>
        <taxon>Arthropoda</taxon>
        <taxon>Chelicerata</taxon>
        <taxon>Arachnida</taxon>
        <taxon>Araneae</taxon>
        <taxon>Araneomorphae</taxon>
        <taxon>Entelegynae</taxon>
        <taxon>Araneoidea</taxon>
        <taxon>Araneidae</taxon>
        <taxon>Araneus</taxon>
    </lineage>
</organism>
<name>A0A4Y2AG40_ARAVE</name>
<evidence type="ECO:0000313" key="3">
    <source>
        <dbReference type="EMBL" id="GBL78185.1"/>
    </source>
</evidence>
<dbReference type="AlphaFoldDB" id="A0A4Y2AG40"/>
<dbReference type="GO" id="GO:0005886">
    <property type="term" value="C:plasma membrane"/>
    <property type="evidence" value="ECO:0007669"/>
    <property type="project" value="TreeGrafter"/>
</dbReference>
<dbReference type="OrthoDB" id="44789at2759"/>
<evidence type="ECO:0000256" key="2">
    <source>
        <dbReference type="SAM" id="Phobius"/>
    </source>
</evidence>
<feature type="non-terminal residue" evidence="3">
    <location>
        <position position="183"/>
    </location>
</feature>
<dbReference type="GO" id="GO:0005247">
    <property type="term" value="F:voltage-gated chloride channel activity"/>
    <property type="evidence" value="ECO:0007669"/>
    <property type="project" value="TreeGrafter"/>
</dbReference>
<dbReference type="PANTHER" id="PTHR45711:SF6">
    <property type="entry name" value="CHLORIDE CHANNEL PROTEIN"/>
    <property type="match status" value="1"/>
</dbReference>
<keyword evidence="1" id="KW-0813">Transport</keyword>
<keyword evidence="4" id="KW-1185">Reference proteome</keyword>
<dbReference type="GO" id="GO:0005794">
    <property type="term" value="C:Golgi apparatus"/>
    <property type="evidence" value="ECO:0007669"/>
    <property type="project" value="TreeGrafter"/>
</dbReference>
<dbReference type="PANTHER" id="PTHR45711">
    <property type="entry name" value="CHLORIDE CHANNEL PROTEIN"/>
    <property type="match status" value="1"/>
</dbReference>
<keyword evidence="2" id="KW-1133">Transmembrane helix</keyword>
<sequence length="183" mass="20877">MPLSPNSTDLPPLNFFLFSKLKVALKEQRFRERHYAHSSYCDTGIESCTVEAFSRAVDGGGSSQDSSQELDELPHCIGQYGDFHTIDWQRDLSRDTYRQKYIARKAKESFRELLKGYYDKLSGWLCVFCVGVAAGSVAGFIDIGEGWMKDLKEGICPEAFWLNKEQCCWSSNETFYEGDECDQ</sequence>
<dbReference type="EMBL" id="BGPR01080314">
    <property type="protein sequence ID" value="GBL78185.1"/>
    <property type="molecule type" value="Genomic_DNA"/>
</dbReference>
<dbReference type="GO" id="GO:0005769">
    <property type="term" value="C:early endosome"/>
    <property type="evidence" value="ECO:0007669"/>
    <property type="project" value="TreeGrafter"/>
</dbReference>